<dbReference type="GO" id="GO:0045892">
    <property type="term" value="P:negative regulation of DNA-templated transcription"/>
    <property type="evidence" value="ECO:0007669"/>
    <property type="project" value="TreeGrafter"/>
</dbReference>
<dbReference type="EMBL" id="BFAV01000125">
    <property type="protein sequence ID" value="GBF33988.1"/>
    <property type="molecule type" value="Genomic_DNA"/>
</dbReference>
<keyword evidence="5" id="KW-0378">Hydrolase</keyword>
<dbReference type="GO" id="GO:0016787">
    <property type="term" value="F:hydrolase activity"/>
    <property type="evidence" value="ECO:0007669"/>
    <property type="project" value="UniProtKB-KW"/>
</dbReference>
<evidence type="ECO:0000256" key="3">
    <source>
        <dbReference type="ARBA" id="ARBA00022722"/>
    </source>
</evidence>
<dbReference type="Proteomes" id="UP000239549">
    <property type="component" value="Unassembled WGS sequence"/>
</dbReference>
<dbReference type="Pfam" id="PF06769">
    <property type="entry name" value="YoeB_toxin"/>
    <property type="match status" value="1"/>
</dbReference>
<proteinExistence type="inferred from homology"/>
<dbReference type="PANTHER" id="PTHR38039">
    <property type="entry name" value="TOXIN YOEB"/>
    <property type="match status" value="1"/>
</dbReference>
<evidence type="ECO:0000313" key="8">
    <source>
        <dbReference type="EMBL" id="GBF33988.1"/>
    </source>
</evidence>
<keyword evidence="2" id="KW-1277">Toxin-antitoxin system</keyword>
<dbReference type="AlphaFoldDB" id="A0A2L2XCM0"/>
<dbReference type="GO" id="GO:0004519">
    <property type="term" value="F:endonuclease activity"/>
    <property type="evidence" value="ECO:0007669"/>
    <property type="project" value="UniProtKB-KW"/>
</dbReference>
<evidence type="ECO:0000256" key="7">
    <source>
        <dbReference type="ARBA" id="ARBA00050056"/>
    </source>
</evidence>
<gene>
    <name evidence="8" type="ORF">DCCM_3099</name>
</gene>
<comment type="similarity">
    <text evidence="1">Belongs to the YoeB family.</text>
</comment>
<accession>A0A2L2XCM0</accession>
<dbReference type="InterPro" id="IPR009614">
    <property type="entry name" value="YoeB_toxin"/>
</dbReference>
<keyword evidence="9" id="KW-1185">Reference proteome</keyword>
<evidence type="ECO:0000256" key="5">
    <source>
        <dbReference type="ARBA" id="ARBA00022801"/>
    </source>
</evidence>
<dbReference type="GO" id="GO:0006401">
    <property type="term" value="P:RNA catabolic process"/>
    <property type="evidence" value="ECO:0007669"/>
    <property type="project" value="InterPro"/>
</dbReference>
<evidence type="ECO:0000256" key="1">
    <source>
        <dbReference type="ARBA" id="ARBA00008172"/>
    </source>
</evidence>
<dbReference type="InterPro" id="IPR035093">
    <property type="entry name" value="RelE/ParE_toxin_dom_sf"/>
</dbReference>
<evidence type="ECO:0000256" key="2">
    <source>
        <dbReference type="ARBA" id="ARBA00022649"/>
    </source>
</evidence>
<keyword evidence="4" id="KW-0255">Endonuclease</keyword>
<dbReference type="SUPFAM" id="SSF143011">
    <property type="entry name" value="RelE-like"/>
    <property type="match status" value="1"/>
</dbReference>
<organism evidence="8 9">
    <name type="scientific">Desulfocucumis palustris</name>
    <dbReference type="NCBI Taxonomy" id="1898651"/>
    <lineage>
        <taxon>Bacteria</taxon>
        <taxon>Bacillati</taxon>
        <taxon>Bacillota</taxon>
        <taxon>Clostridia</taxon>
        <taxon>Eubacteriales</taxon>
        <taxon>Desulfocucumaceae</taxon>
        <taxon>Desulfocucumis</taxon>
    </lineage>
</organism>
<evidence type="ECO:0000256" key="4">
    <source>
        <dbReference type="ARBA" id="ARBA00022759"/>
    </source>
</evidence>
<evidence type="ECO:0000313" key="9">
    <source>
        <dbReference type="Proteomes" id="UP000239549"/>
    </source>
</evidence>
<dbReference type="NCBIfam" id="TIGR02116">
    <property type="entry name" value="toxin_Txe_YoeB"/>
    <property type="match status" value="1"/>
</dbReference>
<evidence type="ECO:0000256" key="6">
    <source>
        <dbReference type="ARBA" id="ARBA00030388"/>
    </source>
</evidence>
<sequence>MSEPYKILYTKQALKDKKTAYEAGFSDKIKSILETLKENPFADYPPYEKLVGDLIGAYSRRISRQHRVVYEVYQKKHIVKIISMWLHYE</sequence>
<comment type="caution">
    <text evidence="8">The sequence shown here is derived from an EMBL/GenBank/DDBJ whole genome shotgun (WGS) entry which is preliminary data.</text>
</comment>
<dbReference type="OrthoDB" id="9801102at2"/>
<dbReference type="PANTHER" id="PTHR38039:SF1">
    <property type="entry name" value="TOXIN YOEB"/>
    <property type="match status" value="1"/>
</dbReference>
<keyword evidence="3" id="KW-0540">Nuclease</keyword>
<protein>
    <recommendedName>
        <fullName evidence="7">Endoribonuclease YoeB</fullName>
    </recommendedName>
    <alternativeName>
        <fullName evidence="6">Putative mRNA interferase YoeB</fullName>
    </alternativeName>
</protein>
<dbReference type="Gene3D" id="3.30.2310.20">
    <property type="entry name" value="RelE-like"/>
    <property type="match status" value="1"/>
</dbReference>
<name>A0A2L2XCM0_9FIRM</name>
<reference evidence="9" key="1">
    <citation type="submission" date="2018-02" db="EMBL/GenBank/DDBJ databases">
        <title>Genome sequence of Desulfocucumis palustris strain NAW-5.</title>
        <authorList>
            <person name="Watanabe M."/>
            <person name="Kojima H."/>
            <person name="Fukui M."/>
        </authorList>
    </citation>
    <scope>NUCLEOTIDE SEQUENCE [LARGE SCALE GENOMIC DNA]</scope>
    <source>
        <strain evidence="9">NAW-5</strain>
    </source>
</reference>